<comment type="caution">
    <text evidence="3">The sequence shown here is derived from an EMBL/GenBank/DDBJ whole genome shotgun (WGS) entry which is preliminary data.</text>
</comment>
<feature type="transmembrane region" description="Helical" evidence="2">
    <location>
        <begin position="193"/>
        <end position="213"/>
    </location>
</feature>
<evidence type="ECO:0000256" key="1">
    <source>
        <dbReference type="SAM" id="MobiDB-lite"/>
    </source>
</evidence>
<organism evidence="3 4">
    <name type="scientific">Mycena alexandri</name>
    <dbReference type="NCBI Taxonomy" id="1745969"/>
    <lineage>
        <taxon>Eukaryota</taxon>
        <taxon>Fungi</taxon>
        <taxon>Dikarya</taxon>
        <taxon>Basidiomycota</taxon>
        <taxon>Agaricomycotina</taxon>
        <taxon>Agaricomycetes</taxon>
        <taxon>Agaricomycetidae</taxon>
        <taxon>Agaricales</taxon>
        <taxon>Marasmiineae</taxon>
        <taxon>Mycenaceae</taxon>
        <taxon>Mycena</taxon>
    </lineage>
</organism>
<evidence type="ECO:0000313" key="4">
    <source>
        <dbReference type="Proteomes" id="UP001218188"/>
    </source>
</evidence>
<sequence length="240" mass="24880">MSSSGSSSSSSPFTLINDQDSQVTYSGTWPVGGTSHEYDGTVTSSVNVGDSFTVSFSGTSIAVFGTFDSGSAGVQTSYAIDGASPTTVTSTSSPNDSYQRLFWQSNAISSGSHKLIVTMLKVNTGLGAGEGTIWFDYFNVTDTGVAVSSPSVSASASSKSSTGKGTSTAKSAGASSTSNVNIPVATKKSSHTGVIAGVVIALIVVMAFVGFILRYRRRQRYNPSTLTREIPPSPKPRKKY</sequence>
<feature type="region of interest" description="Disordered" evidence="1">
    <location>
        <begin position="151"/>
        <end position="178"/>
    </location>
</feature>
<evidence type="ECO:0000256" key="2">
    <source>
        <dbReference type="SAM" id="Phobius"/>
    </source>
</evidence>
<dbReference type="Proteomes" id="UP001218188">
    <property type="component" value="Unassembled WGS sequence"/>
</dbReference>
<protein>
    <submittedName>
        <fullName evidence="3">Uncharacterized protein</fullName>
    </submittedName>
</protein>
<reference evidence="3" key="1">
    <citation type="submission" date="2023-03" db="EMBL/GenBank/DDBJ databases">
        <title>Massive genome expansion in bonnet fungi (Mycena s.s.) driven by repeated elements and novel gene families across ecological guilds.</title>
        <authorList>
            <consortium name="Lawrence Berkeley National Laboratory"/>
            <person name="Harder C.B."/>
            <person name="Miyauchi S."/>
            <person name="Viragh M."/>
            <person name="Kuo A."/>
            <person name="Thoen E."/>
            <person name="Andreopoulos B."/>
            <person name="Lu D."/>
            <person name="Skrede I."/>
            <person name="Drula E."/>
            <person name="Henrissat B."/>
            <person name="Morin E."/>
            <person name="Kohler A."/>
            <person name="Barry K."/>
            <person name="LaButti K."/>
            <person name="Morin E."/>
            <person name="Salamov A."/>
            <person name="Lipzen A."/>
            <person name="Mereny Z."/>
            <person name="Hegedus B."/>
            <person name="Baldrian P."/>
            <person name="Stursova M."/>
            <person name="Weitz H."/>
            <person name="Taylor A."/>
            <person name="Grigoriev I.V."/>
            <person name="Nagy L.G."/>
            <person name="Martin F."/>
            <person name="Kauserud H."/>
        </authorList>
    </citation>
    <scope>NUCLEOTIDE SEQUENCE</scope>
    <source>
        <strain evidence="3">CBHHK200</strain>
    </source>
</reference>
<accession>A0AAD6T859</accession>
<dbReference type="EMBL" id="JARJCM010000019">
    <property type="protein sequence ID" value="KAJ7040937.1"/>
    <property type="molecule type" value="Genomic_DNA"/>
</dbReference>
<dbReference type="Gene3D" id="2.60.120.260">
    <property type="entry name" value="Galactose-binding domain-like"/>
    <property type="match status" value="1"/>
</dbReference>
<dbReference type="AlphaFoldDB" id="A0AAD6T859"/>
<name>A0AAD6T859_9AGAR</name>
<keyword evidence="2" id="KW-0472">Membrane</keyword>
<keyword evidence="2" id="KW-0812">Transmembrane</keyword>
<keyword evidence="2" id="KW-1133">Transmembrane helix</keyword>
<proteinExistence type="predicted"/>
<keyword evidence="4" id="KW-1185">Reference proteome</keyword>
<evidence type="ECO:0000313" key="3">
    <source>
        <dbReference type="EMBL" id="KAJ7040937.1"/>
    </source>
</evidence>
<gene>
    <name evidence="3" type="ORF">C8F04DRAFT_185654</name>
</gene>